<keyword evidence="5" id="KW-1185">Reference proteome</keyword>
<dbReference type="EMBL" id="JBHTJO010000001">
    <property type="protein sequence ID" value="MFD0987155.1"/>
    <property type="molecule type" value="Genomic_DNA"/>
</dbReference>
<dbReference type="RefSeq" id="WP_379088610.1">
    <property type="nucleotide sequence ID" value="NZ_JBHTJO010000001.1"/>
</dbReference>
<gene>
    <name evidence="4" type="ORF">ACFQ2F_08595</name>
</gene>
<evidence type="ECO:0000256" key="2">
    <source>
        <dbReference type="ARBA" id="ARBA00023235"/>
    </source>
</evidence>
<evidence type="ECO:0000313" key="4">
    <source>
        <dbReference type="EMBL" id="MFD0987155.1"/>
    </source>
</evidence>
<dbReference type="SUPFAM" id="SSF48600">
    <property type="entry name" value="Chorismate mutase II"/>
    <property type="match status" value="1"/>
</dbReference>
<comment type="caution">
    <text evidence="4">The sequence shown here is derived from an EMBL/GenBank/DDBJ whole genome shotgun (WGS) entry which is preliminary data.</text>
</comment>
<dbReference type="InterPro" id="IPR002701">
    <property type="entry name" value="CM_II_prokaryot"/>
</dbReference>
<evidence type="ECO:0000313" key="5">
    <source>
        <dbReference type="Proteomes" id="UP001597102"/>
    </source>
</evidence>
<proteinExistence type="predicted"/>
<dbReference type="PANTHER" id="PTHR38041:SF1">
    <property type="entry name" value="CHORISMATE MUTASE"/>
    <property type="match status" value="1"/>
</dbReference>
<evidence type="ECO:0000256" key="1">
    <source>
        <dbReference type="ARBA" id="ARBA00012404"/>
    </source>
</evidence>
<reference evidence="5" key="1">
    <citation type="journal article" date="2019" name="Int. J. Syst. Evol. Microbiol.">
        <title>The Global Catalogue of Microorganisms (GCM) 10K type strain sequencing project: providing services to taxonomists for standard genome sequencing and annotation.</title>
        <authorList>
            <consortium name="The Broad Institute Genomics Platform"/>
            <consortium name="The Broad Institute Genome Sequencing Center for Infectious Disease"/>
            <person name="Wu L."/>
            <person name="Ma J."/>
        </authorList>
    </citation>
    <scope>NUCLEOTIDE SEQUENCE [LARGE SCALE GENOMIC DNA]</scope>
    <source>
        <strain evidence="5">CCUG 61697</strain>
    </source>
</reference>
<dbReference type="PROSITE" id="PS51168">
    <property type="entry name" value="CHORISMATE_MUT_2"/>
    <property type="match status" value="1"/>
</dbReference>
<accession>A0ABW3JB86</accession>
<protein>
    <recommendedName>
        <fullName evidence="1">chorismate mutase</fullName>
        <ecNumber evidence="1">5.4.99.5</ecNumber>
    </recommendedName>
</protein>
<name>A0ABW3JB86_9HYPH</name>
<dbReference type="PANTHER" id="PTHR38041">
    <property type="entry name" value="CHORISMATE MUTASE"/>
    <property type="match status" value="1"/>
</dbReference>
<dbReference type="InterPro" id="IPR051331">
    <property type="entry name" value="Chorismate_mutase-related"/>
</dbReference>
<dbReference type="Proteomes" id="UP001597102">
    <property type="component" value="Unassembled WGS sequence"/>
</dbReference>
<dbReference type="SMART" id="SM00830">
    <property type="entry name" value="CM_2"/>
    <property type="match status" value="1"/>
</dbReference>
<dbReference type="InterPro" id="IPR036263">
    <property type="entry name" value="Chorismate_II_sf"/>
</dbReference>
<evidence type="ECO:0000259" key="3">
    <source>
        <dbReference type="PROSITE" id="PS51168"/>
    </source>
</evidence>
<feature type="domain" description="Chorismate mutase" evidence="3">
    <location>
        <begin position="5"/>
        <end position="95"/>
    </location>
</feature>
<dbReference type="Pfam" id="PF01817">
    <property type="entry name" value="CM_2"/>
    <property type="match status" value="1"/>
</dbReference>
<dbReference type="EC" id="5.4.99.5" evidence="1"/>
<organism evidence="4 5">
    <name type="scientific">Methyloligella solikamskensis</name>
    <dbReference type="NCBI Taxonomy" id="1177756"/>
    <lineage>
        <taxon>Bacteria</taxon>
        <taxon>Pseudomonadati</taxon>
        <taxon>Pseudomonadota</taxon>
        <taxon>Alphaproteobacteria</taxon>
        <taxon>Hyphomicrobiales</taxon>
        <taxon>Hyphomicrobiaceae</taxon>
        <taxon>Methyloligella</taxon>
    </lineage>
</organism>
<dbReference type="InterPro" id="IPR036979">
    <property type="entry name" value="CM_dom_sf"/>
</dbReference>
<sequence>MPVPAGRCANMEEVREEIDRIDRTLVDLIAERFSYVDRAWQLKASPDDARVPWRVQQVIDKVKVHAERKNLPPELAEALWRQMIGWFIQYEEEKLRASSAQYGPKD</sequence>
<dbReference type="Gene3D" id="1.20.59.10">
    <property type="entry name" value="Chorismate mutase"/>
    <property type="match status" value="1"/>
</dbReference>
<keyword evidence="2" id="KW-0413">Isomerase</keyword>